<dbReference type="Pfam" id="PF08818">
    <property type="entry name" value="DUF1801"/>
    <property type="match status" value="1"/>
</dbReference>
<dbReference type="SUPFAM" id="SSF159888">
    <property type="entry name" value="YdhG-like"/>
    <property type="match status" value="1"/>
</dbReference>
<evidence type="ECO:0000313" key="3">
    <source>
        <dbReference type="Proteomes" id="UP001597326"/>
    </source>
</evidence>
<keyword evidence="3" id="KW-1185">Reference proteome</keyword>
<dbReference type="EMBL" id="JBHUFZ010000019">
    <property type="protein sequence ID" value="MFD1890355.1"/>
    <property type="molecule type" value="Genomic_DNA"/>
</dbReference>
<gene>
    <name evidence="2" type="ORF">ACFSCS_09205</name>
</gene>
<proteinExistence type="predicted"/>
<organism evidence="2 3">
    <name type="scientific">Luteococcus peritonei</name>
    <dbReference type="NCBI Taxonomy" id="88874"/>
    <lineage>
        <taxon>Bacteria</taxon>
        <taxon>Bacillati</taxon>
        <taxon>Actinomycetota</taxon>
        <taxon>Actinomycetes</taxon>
        <taxon>Propionibacteriales</taxon>
        <taxon>Propionibacteriaceae</taxon>
        <taxon>Luteococcus</taxon>
    </lineage>
</organism>
<dbReference type="Proteomes" id="UP001597326">
    <property type="component" value="Unassembled WGS sequence"/>
</dbReference>
<sequence length="120" mass="13484">MTVVDDHLTGLAEPERAALQHLRELVHAEVPGVLEVESYRLPAFAVDQRKGNRIVGGFAAGRRFLSWYTFSGHTLERFADRLAGFETTKSAIHFSPQKMIPDELLLALVRDRLETIRAQG</sequence>
<evidence type="ECO:0000259" key="1">
    <source>
        <dbReference type="Pfam" id="PF08818"/>
    </source>
</evidence>
<accession>A0ABW4RXI9</accession>
<feature type="domain" description="YdhG-like" evidence="1">
    <location>
        <begin position="16"/>
        <end position="112"/>
    </location>
</feature>
<dbReference type="RefSeq" id="WP_343874652.1">
    <property type="nucleotide sequence ID" value="NZ_BAAAIX010000027.1"/>
</dbReference>
<name>A0ABW4RXI9_9ACTN</name>
<reference evidence="3" key="1">
    <citation type="journal article" date="2019" name="Int. J. Syst. Evol. Microbiol.">
        <title>The Global Catalogue of Microorganisms (GCM) 10K type strain sequencing project: providing services to taxonomists for standard genome sequencing and annotation.</title>
        <authorList>
            <consortium name="The Broad Institute Genomics Platform"/>
            <consortium name="The Broad Institute Genome Sequencing Center for Infectious Disease"/>
            <person name="Wu L."/>
            <person name="Ma J."/>
        </authorList>
    </citation>
    <scope>NUCLEOTIDE SEQUENCE [LARGE SCALE GENOMIC DNA]</scope>
    <source>
        <strain evidence="3">CAIM 431</strain>
    </source>
</reference>
<dbReference type="Gene3D" id="3.90.1150.200">
    <property type="match status" value="1"/>
</dbReference>
<comment type="caution">
    <text evidence="2">The sequence shown here is derived from an EMBL/GenBank/DDBJ whole genome shotgun (WGS) entry which is preliminary data.</text>
</comment>
<protein>
    <submittedName>
        <fullName evidence="2">Iron chaperone</fullName>
    </submittedName>
</protein>
<evidence type="ECO:0000313" key="2">
    <source>
        <dbReference type="EMBL" id="MFD1890355.1"/>
    </source>
</evidence>
<dbReference type="InterPro" id="IPR014922">
    <property type="entry name" value="YdhG-like"/>
</dbReference>